<dbReference type="PIRSF" id="PIRSF003033">
    <property type="entry name" value="Ku70"/>
    <property type="match status" value="1"/>
</dbReference>
<keyword evidence="9" id="KW-0238">DNA-binding</keyword>
<dbReference type="GO" id="GO:0043564">
    <property type="term" value="C:Ku70:Ku80 complex"/>
    <property type="evidence" value="ECO:0007669"/>
    <property type="project" value="InterPro"/>
</dbReference>
<dbReference type="GO" id="GO:0006310">
    <property type="term" value="P:DNA recombination"/>
    <property type="evidence" value="ECO:0007669"/>
    <property type="project" value="UniProtKB-KW"/>
</dbReference>
<dbReference type="Gene3D" id="2.40.290.10">
    <property type="match status" value="1"/>
</dbReference>
<dbReference type="InterPro" id="IPR036361">
    <property type="entry name" value="SAP_dom_sf"/>
</dbReference>
<dbReference type="InterPro" id="IPR047087">
    <property type="entry name" value="KU70_core_dom"/>
</dbReference>
<feature type="domain" description="Ku" evidence="15">
    <location>
        <begin position="313"/>
        <end position="459"/>
    </location>
</feature>
<dbReference type="SUPFAM" id="SSF100939">
    <property type="entry name" value="SPOC domain-like"/>
    <property type="match status" value="1"/>
</dbReference>
<dbReference type="SUPFAM" id="SSF68906">
    <property type="entry name" value="SAP domain"/>
    <property type="match status" value="1"/>
</dbReference>
<dbReference type="Gene3D" id="1.10.1600.10">
    <property type="match status" value="1"/>
</dbReference>
<dbReference type="GO" id="GO:0042162">
    <property type="term" value="F:telomeric DNA binding"/>
    <property type="evidence" value="ECO:0007669"/>
    <property type="project" value="InterPro"/>
</dbReference>
<keyword evidence="11" id="KW-0234">DNA repair</keyword>
<keyword evidence="7" id="KW-0347">Helicase</keyword>
<dbReference type="InterPro" id="IPR005160">
    <property type="entry name" value="Ku_C"/>
</dbReference>
<protein>
    <recommendedName>
        <fullName evidence="3">ATP-dependent DNA helicase 2 subunit 1</fullName>
    </recommendedName>
</protein>
<keyword evidence="5" id="KW-0227">DNA damage</keyword>
<dbReference type="Pfam" id="PF02037">
    <property type="entry name" value="SAP"/>
    <property type="match status" value="1"/>
</dbReference>
<evidence type="ECO:0000256" key="1">
    <source>
        <dbReference type="ARBA" id="ARBA00004123"/>
    </source>
</evidence>
<dbReference type="Pfam" id="PF02735">
    <property type="entry name" value="Ku"/>
    <property type="match status" value="1"/>
</dbReference>
<dbReference type="PANTHER" id="PTHR12604:SF2">
    <property type="entry name" value="X-RAY REPAIR CROSS-COMPLEMENTING PROTEIN 6"/>
    <property type="match status" value="1"/>
</dbReference>
<dbReference type="InterPro" id="IPR027388">
    <property type="entry name" value="Ku70_bridge/pillars_dom_sf"/>
</dbReference>
<comment type="subunit">
    <text evidence="13">Heterodimer of a 70 kDa and a 80 kDa subunit.</text>
</comment>
<dbReference type="Pfam" id="PF03730">
    <property type="entry name" value="Ku_C"/>
    <property type="match status" value="1"/>
</dbReference>
<dbReference type="CDD" id="cd01458">
    <property type="entry name" value="vWA_ku"/>
    <property type="match status" value="1"/>
</dbReference>
<evidence type="ECO:0000256" key="7">
    <source>
        <dbReference type="ARBA" id="ARBA00022806"/>
    </source>
</evidence>
<dbReference type="InterPro" id="IPR006164">
    <property type="entry name" value="DNA_bd_Ku70/Ku80"/>
</dbReference>
<evidence type="ECO:0000256" key="6">
    <source>
        <dbReference type="ARBA" id="ARBA00022801"/>
    </source>
</evidence>
<keyword evidence="12" id="KW-0539">Nucleus</keyword>
<sequence>MDDWNLDRLGEESGDEDEGTDVAWSFSGNTGTVFLIDAAKEMFDRLSGEEEEDTPFTRAIKAVHASMMRKAISKPYDLMAVVFFNTREAKNPLGYSSVYVLQELQRPSAENVLAMEEFIDMKDSQFETKFGHSVTASIHDSLRTCQSVFNTSEKRHAGRSILLFTCRDDPHAGDDQRRRQAVTKAKDLKESSIALEILHMGTSFDVTKFYKDLILPDDTEEEEQQQGEELTRERRTLANPTTRFEELMKRVSQLENKQRVAGKLVFTLAPGVTVAVGIYSVVKKSRKPTKKRLWKNTNQELKSIHKDYLMDTGELVSRSDYEYCQKYGNRKIGLTMDEAQNIGNVYKPGMQLLGFKPFSWLKNIYYYKEAKFIYPKEEMLKGSTKVFTALLERCQARNMIALVRLVVRQRTSVALAALVPQKEVLDETNAQMFPPGFLVYHLPFADNFGTVEIKSRSRAKERQVDAAKRVIKKLQFEYQPENFDNPDIETMWEIIKALALNRSQLEPVVDYTVPNNEQMEKRAGPQLREFDRLVFTSTVSQSAKIQSATSALLASKRVKIDNDNLDVETMVRRGQAQQLTVPVLKSWLTARGMSITGKKKAELMQAVIDAVCA</sequence>
<comment type="subcellular location">
    <subcellularLocation>
        <location evidence="1">Nucleus</location>
    </subcellularLocation>
</comment>
<reference evidence="16" key="1">
    <citation type="submission" date="2015-09" db="EMBL/GenBank/DDBJ databases">
        <title>Scylla olivacea transcriptome.</title>
        <authorList>
            <person name="Ikhwanuddin M."/>
        </authorList>
    </citation>
    <scope>NUCLEOTIDE SEQUENCE</scope>
</reference>
<dbReference type="CDD" id="cd00788">
    <property type="entry name" value="KU70"/>
    <property type="match status" value="1"/>
</dbReference>
<evidence type="ECO:0000256" key="5">
    <source>
        <dbReference type="ARBA" id="ARBA00022763"/>
    </source>
</evidence>
<evidence type="ECO:0000256" key="12">
    <source>
        <dbReference type="ARBA" id="ARBA00023242"/>
    </source>
</evidence>
<dbReference type="SUPFAM" id="SSF53300">
    <property type="entry name" value="vWA-like"/>
    <property type="match status" value="1"/>
</dbReference>
<name>A0A0P4WJQ7_SCYOL</name>
<evidence type="ECO:0000256" key="11">
    <source>
        <dbReference type="ARBA" id="ARBA00023204"/>
    </source>
</evidence>
<organism evidence="16">
    <name type="scientific">Scylla olivacea</name>
    <name type="common">Orange mud crab</name>
    <name type="synonym">Cancer olivacea</name>
    <dbReference type="NCBI Taxonomy" id="85551"/>
    <lineage>
        <taxon>Eukaryota</taxon>
        <taxon>Metazoa</taxon>
        <taxon>Ecdysozoa</taxon>
        <taxon>Arthropoda</taxon>
        <taxon>Crustacea</taxon>
        <taxon>Multicrustacea</taxon>
        <taxon>Malacostraca</taxon>
        <taxon>Eumalacostraca</taxon>
        <taxon>Eucarida</taxon>
        <taxon>Decapoda</taxon>
        <taxon>Pleocyemata</taxon>
        <taxon>Brachyura</taxon>
        <taxon>Eubrachyura</taxon>
        <taxon>Portunoidea</taxon>
        <taxon>Portunidae</taxon>
        <taxon>Portuninae</taxon>
        <taxon>Scylla</taxon>
    </lineage>
</organism>
<feature type="compositionally biased region" description="Basic and acidic residues" evidence="14">
    <location>
        <begin position="1"/>
        <end position="11"/>
    </location>
</feature>
<dbReference type="NCBIfam" id="TIGR00578">
    <property type="entry name" value="ku70"/>
    <property type="match status" value="1"/>
</dbReference>
<evidence type="ECO:0000256" key="14">
    <source>
        <dbReference type="SAM" id="MobiDB-lite"/>
    </source>
</evidence>
<dbReference type="InterPro" id="IPR005161">
    <property type="entry name" value="Ku_N"/>
</dbReference>
<keyword evidence="10" id="KW-0233">DNA recombination</keyword>
<evidence type="ECO:0000256" key="9">
    <source>
        <dbReference type="ARBA" id="ARBA00023125"/>
    </source>
</evidence>
<evidence type="ECO:0000256" key="3">
    <source>
        <dbReference type="ARBA" id="ARBA00014630"/>
    </source>
</evidence>
<dbReference type="EMBL" id="GDRN01084100">
    <property type="protein sequence ID" value="JAI61554.1"/>
    <property type="molecule type" value="Transcribed_RNA"/>
</dbReference>
<dbReference type="InterPro" id="IPR006165">
    <property type="entry name" value="Ku70"/>
</dbReference>
<dbReference type="GO" id="GO:0003684">
    <property type="term" value="F:damaged DNA binding"/>
    <property type="evidence" value="ECO:0007669"/>
    <property type="project" value="InterPro"/>
</dbReference>
<keyword evidence="8" id="KW-0067">ATP-binding</keyword>
<dbReference type="InterPro" id="IPR016194">
    <property type="entry name" value="SPOC-like_C_dom_sf"/>
</dbReference>
<accession>A0A0P4WJQ7</accession>
<keyword evidence="4" id="KW-0547">Nucleotide-binding</keyword>
<dbReference type="GO" id="GO:0006303">
    <property type="term" value="P:double-strand break repair via nonhomologous end joining"/>
    <property type="evidence" value="ECO:0007669"/>
    <property type="project" value="InterPro"/>
</dbReference>
<dbReference type="FunFam" id="2.40.290.10:FF:000001">
    <property type="entry name" value="X-ray repair cross complementing 6"/>
    <property type="match status" value="1"/>
</dbReference>
<dbReference type="InterPro" id="IPR003034">
    <property type="entry name" value="SAP_dom"/>
</dbReference>
<dbReference type="Pfam" id="PF03731">
    <property type="entry name" value="Ku_N"/>
    <property type="match status" value="1"/>
</dbReference>
<dbReference type="GO" id="GO:0003678">
    <property type="term" value="F:DNA helicase activity"/>
    <property type="evidence" value="ECO:0007669"/>
    <property type="project" value="InterPro"/>
</dbReference>
<dbReference type="GO" id="GO:0000723">
    <property type="term" value="P:telomere maintenance"/>
    <property type="evidence" value="ECO:0007669"/>
    <property type="project" value="InterPro"/>
</dbReference>
<dbReference type="GO" id="GO:0003690">
    <property type="term" value="F:double-stranded DNA binding"/>
    <property type="evidence" value="ECO:0007669"/>
    <property type="project" value="TreeGrafter"/>
</dbReference>
<dbReference type="GO" id="GO:0016787">
    <property type="term" value="F:hydrolase activity"/>
    <property type="evidence" value="ECO:0007669"/>
    <property type="project" value="UniProtKB-KW"/>
</dbReference>
<dbReference type="EMBL" id="GDRN01084099">
    <property type="protein sequence ID" value="JAI61555.1"/>
    <property type="molecule type" value="Transcribed_RNA"/>
</dbReference>
<evidence type="ECO:0000313" key="16">
    <source>
        <dbReference type="EMBL" id="JAI61554.1"/>
    </source>
</evidence>
<dbReference type="Gene3D" id="4.10.970.10">
    <property type="entry name" value="Ku70, bridge and pillars"/>
    <property type="match status" value="1"/>
</dbReference>
<evidence type="ECO:0000259" key="15">
    <source>
        <dbReference type="SMART" id="SM00559"/>
    </source>
</evidence>
<dbReference type="Gene3D" id="1.10.720.30">
    <property type="entry name" value="SAP domain"/>
    <property type="match status" value="1"/>
</dbReference>
<proteinExistence type="inferred from homology"/>
<dbReference type="AlphaFoldDB" id="A0A0P4WJQ7"/>
<evidence type="ECO:0000256" key="8">
    <source>
        <dbReference type="ARBA" id="ARBA00022840"/>
    </source>
</evidence>
<feature type="region of interest" description="Disordered" evidence="14">
    <location>
        <begin position="1"/>
        <end position="20"/>
    </location>
</feature>
<dbReference type="InterPro" id="IPR036465">
    <property type="entry name" value="vWFA_dom_sf"/>
</dbReference>
<dbReference type="GO" id="GO:0005524">
    <property type="term" value="F:ATP binding"/>
    <property type="evidence" value="ECO:0007669"/>
    <property type="project" value="UniProtKB-KW"/>
</dbReference>
<evidence type="ECO:0000256" key="2">
    <source>
        <dbReference type="ARBA" id="ARBA00005240"/>
    </source>
</evidence>
<comment type="similarity">
    <text evidence="2">Belongs to the ku70 family.</text>
</comment>
<evidence type="ECO:0000256" key="4">
    <source>
        <dbReference type="ARBA" id="ARBA00022741"/>
    </source>
</evidence>
<dbReference type="Gene3D" id="3.40.50.410">
    <property type="entry name" value="von Willebrand factor, type A domain"/>
    <property type="match status" value="1"/>
</dbReference>
<keyword evidence="6" id="KW-0378">Hydrolase</keyword>
<dbReference type="PANTHER" id="PTHR12604">
    <property type="entry name" value="KU AUTOANTIGEN DNA HELICASE"/>
    <property type="match status" value="1"/>
</dbReference>
<evidence type="ECO:0000256" key="13">
    <source>
        <dbReference type="ARBA" id="ARBA00065167"/>
    </source>
</evidence>
<dbReference type="SMART" id="SM00559">
    <property type="entry name" value="Ku78"/>
    <property type="match status" value="1"/>
</dbReference>
<evidence type="ECO:0000256" key="10">
    <source>
        <dbReference type="ARBA" id="ARBA00023172"/>
    </source>
</evidence>